<evidence type="ECO:0000313" key="2">
    <source>
        <dbReference type="EMBL" id="TQC69958.1"/>
    </source>
</evidence>
<evidence type="ECO:0000313" key="3">
    <source>
        <dbReference type="Proteomes" id="UP000319715"/>
    </source>
</evidence>
<comment type="caution">
    <text evidence="2">The sequence shown here is derived from an EMBL/GenBank/DDBJ whole genome shotgun (WGS) entry which is preliminary data.</text>
</comment>
<feature type="transmembrane region" description="Helical" evidence="1">
    <location>
        <begin position="24"/>
        <end position="41"/>
    </location>
</feature>
<keyword evidence="1" id="KW-1133">Transmembrane helix</keyword>
<name>A0ABY2ZT36_9GAMM</name>
<dbReference type="Proteomes" id="UP000319715">
    <property type="component" value="Unassembled WGS sequence"/>
</dbReference>
<keyword evidence="1" id="KW-0472">Membrane</keyword>
<gene>
    <name evidence="2" type="ORF">FK492_19715</name>
</gene>
<keyword evidence="1" id="KW-0812">Transmembrane</keyword>
<protein>
    <submittedName>
        <fullName evidence="2">Uncharacterized protein</fullName>
    </submittedName>
</protein>
<reference evidence="2 3" key="1">
    <citation type="submission" date="2019-06" db="EMBL/GenBank/DDBJ databases">
        <title>Pantoea dispersa Assembly.</title>
        <authorList>
            <person name="Wang J."/>
        </authorList>
    </citation>
    <scope>NUCLEOTIDE SEQUENCE [LARGE SCALE GENOMIC DNA]</scope>
    <source>
        <strain evidence="3">bio</strain>
    </source>
</reference>
<organism evidence="2 3">
    <name type="scientific">Pantoea dispersa</name>
    <dbReference type="NCBI Taxonomy" id="59814"/>
    <lineage>
        <taxon>Bacteria</taxon>
        <taxon>Pseudomonadati</taxon>
        <taxon>Pseudomonadota</taxon>
        <taxon>Gammaproteobacteria</taxon>
        <taxon>Enterobacterales</taxon>
        <taxon>Erwiniaceae</taxon>
        <taxon>Pantoea</taxon>
    </lineage>
</organism>
<sequence>MTLMRIIRDKNALEIIRNIIRETALGNVTGGLLFSLALPMLKYSAPVLLFALILIAAALIIFVWMTCYVLIYFIELEAIYPRLSKTIMFFRAVIFEISVIVGAWKISPLIHLSR</sequence>
<evidence type="ECO:0000256" key="1">
    <source>
        <dbReference type="SAM" id="Phobius"/>
    </source>
</evidence>
<accession>A0ABY2ZT36</accession>
<proteinExistence type="predicted"/>
<feature type="transmembrane region" description="Helical" evidence="1">
    <location>
        <begin position="86"/>
        <end position="106"/>
    </location>
</feature>
<feature type="transmembrane region" description="Helical" evidence="1">
    <location>
        <begin position="47"/>
        <end position="74"/>
    </location>
</feature>
<keyword evidence="3" id="KW-1185">Reference proteome</keyword>
<dbReference type="EMBL" id="VICF01000010">
    <property type="protein sequence ID" value="TQC69958.1"/>
    <property type="molecule type" value="Genomic_DNA"/>
</dbReference>